<dbReference type="RefSeq" id="WP_124970513.1">
    <property type="nucleotide sequence ID" value="NZ_BDQK01000013.1"/>
</dbReference>
<evidence type="ECO:0000313" key="5">
    <source>
        <dbReference type="Proteomes" id="UP000287247"/>
    </source>
</evidence>
<feature type="transmembrane region" description="Helical" evidence="1">
    <location>
        <begin position="149"/>
        <end position="167"/>
    </location>
</feature>
<feature type="transmembrane region" description="Helical" evidence="1">
    <location>
        <begin position="373"/>
        <end position="394"/>
    </location>
</feature>
<feature type="transmembrane region" description="Helical" evidence="1">
    <location>
        <begin position="65"/>
        <end position="84"/>
    </location>
</feature>
<dbReference type="Proteomes" id="UP000287247">
    <property type="component" value="Unassembled WGS sequence"/>
</dbReference>
<comment type="caution">
    <text evidence="4">The sequence shown here is derived from an EMBL/GenBank/DDBJ whole genome shotgun (WGS) entry which is preliminary data.</text>
</comment>
<keyword evidence="1" id="KW-1133">Transmembrane helix</keyword>
<keyword evidence="5" id="KW-1185">Reference proteome</keyword>
<dbReference type="PANTHER" id="PTHR39084:SF1">
    <property type="entry name" value="DUF4010 DOMAIN-CONTAINING PROTEIN"/>
    <property type="match status" value="1"/>
</dbReference>
<dbReference type="Pfam" id="PF02308">
    <property type="entry name" value="MgtC"/>
    <property type="match status" value="1"/>
</dbReference>
<feature type="transmembrane region" description="Helical" evidence="1">
    <location>
        <begin position="240"/>
        <end position="263"/>
    </location>
</feature>
<feature type="transmembrane region" description="Helical" evidence="1">
    <location>
        <begin position="315"/>
        <end position="335"/>
    </location>
</feature>
<keyword evidence="1" id="KW-0812">Transmembrane</keyword>
<gene>
    <name evidence="4" type="ORF">AsFPU1_2175</name>
</gene>
<sequence length="423" mass="46076">MLSQTMNFIPPEFFKMLLVFFLSFLIGLEREEWKSISGKYAFGGVRTYPLIGLIGYSLASLSSGQMIPFSVGLIVIGSLMFLSYWHKIKSTQTPGLATEMVALTTYLVGALVYHNQFWMASTLVITSLLLLELKSVLEGLTQKFSPDDILTFTKFLFLTAVILPILPNQNFGEFQINPFKTWLIVVAVSSISYGSFILQKICKNQGNIALVALLGGAYSSTVTTVALAKQSTRTNHPHRYAGGILMASGIMYVRLALLIILFNPNLGKELTLPFSLLAIVGVGGGWLWSSRIESPTISLEEKKAYSSRNPLELKAAFLFAFLFVIIVIVTHYTALYLGSSGLYVLAGIMGVTDIDPFILGITQSAGQSTPLSVAAGAILIAASSNNIIKGIYAFSFGDRQTGKQSLFLLISLAILGLIPLIFQ</sequence>
<feature type="transmembrane region" description="Helical" evidence="1">
    <location>
        <begin position="406"/>
        <end position="422"/>
    </location>
</feature>
<dbReference type="OrthoDB" id="9813718at2"/>
<dbReference type="InterPro" id="IPR049177">
    <property type="entry name" value="MgtC_SapB_SrpB_YhiD_N"/>
</dbReference>
<evidence type="ECO:0000259" key="3">
    <source>
        <dbReference type="Pfam" id="PF13194"/>
    </source>
</evidence>
<feature type="domain" description="MgtC/SapB/SrpB/YhiD N-terminal" evidence="2">
    <location>
        <begin position="17"/>
        <end position="138"/>
    </location>
</feature>
<dbReference type="PANTHER" id="PTHR39084">
    <property type="entry name" value="MEMBRANE PROTEIN-RELATED"/>
    <property type="match status" value="1"/>
</dbReference>
<evidence type="ECO:0000313" key="4">
    <source>
        <dbReference type="EMBL" id="GBF80770.1"/>
    </source>
</evidence>
<feature type="domain" description="DUF4010" evidence="3">
    <location>
        <begin position="186"/>
        <end position="397"/>
    </location>
</feature>
<dbReference type="EMBL" id="BDQK01000013">
    <property type="protein sequence ID" value="GBF80770.1"/>
    <property type="molecule type" value="Genomic_DNA"/>
</dbReference>
<dbReference type="AlphaFoldDB" id="A0A401IHU7"/>
<name>A0A401IHU7_APHSA</name>
<protein>
    <submittedName>
        <fullName evidence="4">Uncharacterized protein</fullName>
    </submittedName>
</protein>
<accession>A0A401IHU7</accession>
<evidence type="ECO:0000256" key="1">
    <source>
        <dbReference type="SAM" id="Phobius"/>
    </source>
</evidence>
<dbReference type="InterPro" id="IPR025105">
    <property type="entry name" value="DUF4010"/>
</dbReference>
<feature type="transmembrane region" description="Helical" evidence="1">
    <location>
        <begin position="179"/>
        <end position="198"/>
    </location>
</feature>
<feature type="transmembrane region" description="Helical" evidence="1">
    <location>
        <begin position="40"/>
        <end position="59"/>
    </location>
</feature>
<keyword evidence="1" id="KW-0472">Membrane</keyword>
<dbReference type="Pfam" id="PF13194">
    <property type="entry name" value="DUF4010"/>
    <property type="match status" value="1"/>
</dbReference>
<evidence type="ECO:0000259" key="2">
    <source>
        <dbReference type="Pfam" id="PF02308"/>
    </source>
</evidence>
<feature type="transmembrane region" description="Helical" evidence="1">
    <location>
        <begin position="210"/>
        <end position="228"/>
    </location>
</feature>
<proteinExistence type="predicted"/>
<feature type="transmembrane region" description="Helical" evidence="1">
    <location>
        <begin position="12"/>
        <end position="28"/>
    </location>
</feature>
<reference evidence="5" key="1">
    <citation type="submission" date="2017-05" db="EMBL/GenBank/DDBJ databases">
        <title>Physiological properties and genetic analysis related to exopolysaccharide production of fresh-water unicellular cyanobacterium Aphanothece sacrum, Suizenji Nori, that has been cultured as a food source in Japan.</title>
        <authorList>
            <person name="Kanesaki Y."/>
            <person name="Yoshikawa S."/>
            <person name="Ohki K."/>
        </authorList>
    </citation>
    <scope>NUCLEOTIDE SEQUENCE [LARGE SCALE GENOMIC DNA]</scope>
    <source>
        <strain evidence="5">FPU1</strain>
    </source>
</reference>
<feature type="transmembrane region" description="Helical" evidence="1">
    <location>
        <begin position="270"/>
        <end position="289"/>
    </location>
</feature>
<organism evidence="4 5">
    <name type="scientific">Aphanothece sacrum FPU1</name>
    <dbReference type="NCBI Taxonomy" id="1920663"/>
    <lineage>
        <taxon>Bacteria</taxon>
        <taxon>Bacillati</taxon>
        <taxon>Cyanobacteriota</taxon>
        <taxon>Cyanophyceae</taxon>
        <taxon>Oscillatoriophycideae</taxon>
        <taxon>Chroococcales</taxon>
        <taxon>Aphanothecaceae</taxon>
        <taxon>Aphanothece</taxon>
    </lineage>
</organism>